<gene>
    <name evidence="1" type="ORF">C5C04_06220</name>
</gene>
<dbReference type="EMBL" id="PSUL01000010">
    <property type="protein sequence ID" value="PPF14551.1"/>
    <property type="molecule type" value="Genomic_DNA"/>
</dbReference>
<dbReference type="Proteomes" id="UP000237881">
    <property type="component" value="Unassembled WGS sequence"/>
</dbReference>
<reference evidence="1 2" key="1">
    <citation type="submission" date="2018-02" db="EMBL/GenBank/DDBJ databases">
        <title>Bacteriophage NCPPB3778 and a type I-E CRISPR drive the evolution of the US Biological Select Agent, Rathayibacter toxicus.</title>
        <authorList>
            <person name="Davis E.W.II."/>
            <person name="Tabima J.F."/>
            <person name="Weisberg A.J."/>
            <person name="Lopes L.D."/>
            <person name="Wiseman M.S."/>
            <person name="Wiseman M.S."/>
            <person name="Pupko T."/>
            <person name="Belcher M.S."/>
            <person name="Sechler A.J."/>
            <person name="Tancos M.A."/>
            <person name="Schroeder B.K."/>
            <person name="Murray T.D."/>
            <person name="Luster D.G."/>
            <person name="Schneider W.L."/>
            <person name="Rogers E."/>
            <person name="Andreote F.D."/>
            <person name="Grunwald N.J."/>
            <person name="Putnam M.L."/>
            <person name="Chang J.H."/>
        </authorList>
    </citation>
    <scope>NUCLEOTIDE SEQUENCE [LARGE SCALE GENOMIC DNA]</scope>
    <source>
        <strain evidence="1 2">AY1I9</strain>
    </source>
</reference>
<sequence length="225" mass="24002">MIDALFTAATSGVDLMHDEFSGRIITTHTELASSLTVKESRIPREVHSLEGREAHGWFDSWGASIVPSGPLAIRTEVFDAPGMTLIRIWHTAAQIIPTSDSRSTALLPLGGQLRVLTEDGRQIGELTRGQLGLAGKDASYSLHASAPVSWMGVKMAGRVGAGVVADRETVVLRDPDQLPLVAVSMINSLFAHPEALHSASLAHLRTALLEVLGSAAVSARHHQVQ</sequence>
<name>A0ABD6W9D6_RATRA</name>
<dbReference type="AlphaFoldDB" id="A0ABD6W9D6"/>
<accession>A0ABD6W9D6</accession>
<organism evidence="1 2">
    <name type="scientific">Rathayibacter rathayi</name>
    <name type="common">Corynebacterium rathayi</name>
    <dbReference type="NCBI Taxonomy" id="33887"/>
    <lineage>
        <taxon>Bacteria</taxon>
        <taxon>Bacillati</taxon>
        <taxon>Actinomycetota</taxon>
        <taxon>Actinomycetes</taxon>
        <taxon>Micrococcales</taxon>
        <taxon>Microbacteriaceae</taxon>
        <taxon>Rathayibacter</taxon>
    </lineage>
</organism>
<protein>
    <recommendedName>
        <fullName evidence="3">AraC family transcriptional regulator</fullName>
    </recommendedName>
</protein>
<evidence type="ECO:0008006" key="3">
    <source>
        <dbReference type="Google" id="ProtNLM"/>
    </source>
</evidence>
<evidence type="ECO:0000313" key="1">
    <source>
        <dbReference type="EMBL" id="PPF14551.1"/>
    </source>
</evidence>
<evidence type="ECO:0000313" key="2">
    <source>
        <dbReference type="Proteomes" id="UP000237881"/>
    </source>
</evidence>
<comment type="caution">
    <text evidence="1">The sequence shown here is derived from an EMBL/GenBank/DDBJ whole genome shotgun (WGS) entry which is preliminary data.</text>
</comment>
<proteinExistence type="predicted"/>